<gene>
    <name evidence="1" type="ORF">METZ01_LOCUS124761</name>
</gene>
<evidence type="ECO:0000313" key="1">
    <source>
        <dbReference type="EMBL" id="SVA71907.1"/>
    </source>
</evidence>
<dbReference type="EMBL" id="UINC01017369">
    <property type="protein sequence ID" value="SVA71907.1"/>
    <property type="molecule type" value="Genomic_DNA"/>
</dbReference>
<name>A0A381Y695_9ZZZZ</name>
<accession>A0A381Y695</accession>
<organism evidence="1">
    <name type="scientific">marine metagenome</name>
    <dbReference type="NCBI Taxonomy" id="408172"/>
    <lineage>
        <taxon>unclassified sequences</taxon>
        <taxon>metagenomes</taxon>
        <taxon>ecological metagenomes</taxon>
    </lineage>
</organism>
<sequence length="22" mass="2592">MSNFTNDEKLDDYIGIEMNIQT</sequence>
<proteinExistence type="predicted"/>
<reference evidence="1" key="1">
    <citation type="submission" date="2018-05" db="EMBL/GenBank/DDBJ databases">
        <authorList>
            <person name="Lanie J.A."/>
            <person name="Ng W.-L."/>
            <person name="Kazmierczak K.M."/>
            <person name="Andrzejewski T.M."/>
            <person name="Davidsen T.M."/>
            <person name="Wayne K.J."/>
            <person name="Tettelin H."/>
            <person name="Glass J.I."/>
            <person name="Rusch D."/>
            <person name="Podicherti R."/>
            <person name="Tsui H.-C.T."/>
            <person name="Winkler M.E."/>
        </authorList>
    </citation>
    <scope>NUCLEOTIDE SEQUENCE</scope>
</reference>
<protein>
    <submittedName>
        <fullName evidence="1">Uncharacterized protein</fullName>
    </submittedName>
</protein>
<dbReference type="AlphaFoldDB" id="A0A381Y695"/>